<feature type="domain" description="Sulfatase N-terminal" evidence="7">
    <location>
        <begin position="28"/>
        <end position="342"/>
    </location>
</feature>
<dbReference type="GO" id="GO:0006027">
    <property type="term" value="P:glycosaminoglycan catabolic process"/>
    <property type="evidence" value="ECO:0007669"/>
    <property type="project" value="TreeGrafter"/>
</dbReference>
<evidence type="ECO:0000256" key="2">
    <source>
        <dbReference type="ARBA" id="ARBA00008779"/>
    </source>
</evidence>
<dbReference type="GO" id="GO:0030200">
    <property type="term" value="P:heparan sulfate proteoglycan catabolic process"/>
    <property type="evidence" value="ECO:0007669"/>
    <property type="project" value="TreeGrafter"/>
</dbReference>
<dbReference type="PANTHER" id="PTHR43108">
    <property type="entry name" value="N-ACETYLGLUCOSAMINE-6-SULFATASE FAMILY MEMBER"/>
    <property type="match status" value="1"/>
</dbReference>
<organism evidence="8 9">
    <name type="scientific">Amphibalanus amphitrite</name>
    <name type="common">Striped barnacle</name>
    <name type="synonym">Balanus amphitrite</name>
    <dbReference type="NCBI Taxonomy" id="1232801"/>
    <lineage>
        <taxon>Eukaryota</taxon>
        <taxon>Metazoa</taxon>
        <taxon>Ecdysozoa</taxon>
        <taxon>Arthropoda</taxon>
        <taxon>Crustacea</taxon>
        <taxon>Multicrustacea</taxon>
        <taxon>Cirripedia</taxon>
        <taxon>Thoracica</taxon>
        <taxon>Thoracicalcarea</taxon>
        <taxon>Balanomorpha</taxon>
        <taxon>Balanoidea</taxon>
        <taxon>Balanidae</taxon>
        <taxon>Amphibalaninae</taxon>
        <taxon>Amphibalanus</taxon>
    </lineage>
</organism>
<keyword evidence="5" id="KW-0325">Glycoprotein</keyword>
<keyword evidence="3 6" id="KW-0732">Signal</keyword>
<dbReference type="SUPFAM" id="SSF53649">
    <property type="entry name" value="Alkaline phosphatase-like"/>
    <property type="match status" value="1"/>
</dbReference>
<evidence type="ECO:0000256" key="1">
    <source>
        <dbReference type="ARBA" id="ARBA00001913"/>
    </source>
</evidence>
<name>A0A6A4WCP5_AMPAM</name>
<evidence type="ECO:0000256" key="5">
    <source>
        <dbReference type="ARBA" id="ARBA00023180"/>
    </source>
</evidence>
<dbReference type="PROSITE" id="PS00523">
    <property type="entry name" value="SULFATASE_1"/>
    <property type="match status" value="1"/>
</dbReference>
<evidence type="ECO:0000256" key="4">
    <source>
        <dbReference type="ARBA" id="ARBA00022801"/>
    </source>
</evidence>
<accession>A0A6A4WCP5</accession>
<dbReference type="AlphaFoldDB" id="A0A6A4WCP5"/>
<dbReference type="EMBL" id="VIIS01000748">
    <property type="protein sequence ID" value="KAF0305477.1"/>
    <property type="molecule type" value="Genomic_DNA"/>
</dbReference>
<evidence type="ECO:0000313" key="8">
    <source>
        <dbReference type="EMBL" id="KAF0305477.1"/>
    </source>
</evidence>
<dbReference type="InterPro" id="IPR017850">
    <property type="entry name" value="Alkaline_phosphatase_core_sf"/>
</dbReference>
<comment type="similarity">
    <text evidence="2">Belongs to the sulfatase family.</text>
</comment>
<protein>
    <submittedName>
        <fullName evidence="8">N-sulfoglucosamine sulfohydrolase</fullName>
    </submittedName>
</protein>
<evidence type="ECO:0000256" key="6">
    <source>
        <dbReference type="SAM" id="SignalP"/>
    </source>
</evidence>
<dbReference type="InterPro" id="IPR000917">
    <property type="entry name" value="Sulfatase_N"/>
</dbReference>
<proteinExistence type="inferred from homology"/>
<reference evidence="8 9" key="1">
    <citation type="submission" date="2019-07" db="EMBL/GenBank/DDBJ databases">
        <title>Draft genome assembly of a fouling barnacle, Amphibalanus amphitrite (Darwin, 1854): The first reference genome for Thecostraca.</title>
        <authorList>
            <person name="Kim W."/>
        </authorList>
    </citation>
    <scope>NUCLEOTIDE SEQUENCE [LARGE SCALE GENOMIC DNA]</scope>
    <source>
        <strain evidence="8">SNU_AA5</strain>
        <tissue evidence="8">Soma without cirri and trophi</tissue>
    </source>
</reference>
<dbReference type="OrthoDB" id="10012954at2759"/>
<dbReference type="Proteomes" id="UP000440578">
    <property type="component" value="Unassembled WGS sequence"/>
</dbReference>
<feature type="signal peptide" evidence="6">
    <location>
        <begin position="1"/>
        <end position="22"/>
    </location>
</feature>
<dbReference type="CDD" id="cd16027">
    <property type="entry name" value="SGSH"/>
    <property type="match status" value="1"/>
</dbReference>
<keyword evidence="4 8" id="KW-0378">Hydrolase</keyword>
<keyword evidence="9" id="KW-1185">Reference proteome</keyword>
<dbReference type="Gene3D" id="3.40.720.10">
    <property type="entry name" value="Alkaline Phosphatase, subunit A"/>
    <property type="match status" value="1"/>
</dbReference>
<dbReference type="GO" id="GO:0016250">
    <property type="term" value="F:N-sulfoglucosamine sulfohydrolase activity"/>
    <property type="evidence" value="ECO:0007669"/>
    <property type="project" value="TreeGrafter"/>
</dbReference>
<dbReference type="InterPro" id="IPR024607">
    <property type="entry name" value="Sulfatase_CS"/>
</dbReference>
<evidence type="ECO:0000256" key="3">
    <source>
        <dbReference type="ARBA" id="ARBA00022729"/>
    </source>
</evidence>
<dbReference type="PROSITE" id="PS00149">
    <property type="entry name" value="SULFATASE_2"/>
    <property type="match status" value="1"/>
</dbReference>
<gene>
    <name evidence="8" type="primary">SGSH_2</name>
    <name evidence="8" type="ORF">FJT64_022856</name>
</gene>
<comment type="caution">
    <text evidence="8">The sequence shown here is derived from an EMBL/GenBank/DDBJ whole genome shotgun (WGS) entry which is preliminary data.</text>
</comment>
<dbReference type="Pfam" id="PF00884">
    <property type="entry name" value="Sulfatase"/>
    <property type="match status" value="1"/>
</dbReference>
<evidence type="ECO:0000313" key="9">
    <source>
        <dbReference type="Proteomes" id="UP000440578"/>
    </source>
</evidence>
<evidence type="ECO:0000259" key="7">
    <source>
        <dbReference type="Pfam" id="PF00884"/>
    </source>
</evidence>
<sequence>MAMWHKIVMFLYLLSIRMTVMATGQAKKNILFLIADDAGFETPVYGNTVCQTPNLDRLAAQSVVFDNAFTSVSSCSPSRAALLTGLPSHQNGMYGLHHSVHHFNSFDGVVSLPALVQQHGVRTGIIGKKHVGPSSVYPFDFSYTEEDGHSILQVGRNITHIKELVGRFLATTPRSQPWFLYVGFHDPHRCGHTHPELGQFCERFGADGGIPDWTPVWYSPDSVEVPYNVQDTPAARADIAAQYTTVSRLDQGTYYFLLFTVEQLPGVGLVLAELERFGLTDSTLVVYTSDNGAPFPGGRTNLYEAGVAEPLLLSVPGVGGRRQASPVSLLDLVPTALDWLGISYPHYHLNNRTAAVTLTGRSLLSLAQKGTELLCWGQK</sequence>
<comment type="cofactor">
    <cofactor evidence="1">
        <name>Ca(2+)</name>
        <dbReference type="ChEBI" id="CHEBI:29108"/>
    </cofactor>
</comment>
<dbReference type="PANTHER" id="PTHR43108:SF6">
    <property type="entry name" value="N-SULPHOGLUCOSAMINE SULPHOHYDROLASE"/>
    <property type="match status" value="1"/>
</dbReference>
<feature type="chain" id="PRO_5025393820" evidence="6">
    <location>
        <begin position="23"/>
        <end position="379"/>
    </location>
</feature>